<dbReference type="GO" id="GO:0003872">
    <property type="term" value="F:6-phosphofructokinase activity"/>
    <property type="evidence" value="ECO:0007669"/>
    <property type="project" value="InterPro"/>
</dbReference>
<dbReference type="InterPro" id="IPR035966">
    <property type="entry name" value="PKF_sf"/>
</dbReference>
<dbReference type="Gene3D" id="1.10.10.480">
    <property type="entry name" value="Phosphofructokinase, domain 3"/>
    <property type="match status" value="1"/>
</dbReference>
<keyword evidence="6" id="KW-0418">Kinase</keyword>
<dbReference type="GO" id="GO:0009749">
    <property type="term" value="P:response to glucose"/>
    <property type="evidence" value="ECO:0007669"/>
    <property type="project" value="TreeGrafter"/>
</dbReference>
<dbReference type="PRINTS" id="PR00476">
    <property type="entry name" value="PHFRCTKINASE"/>
</dbReference>
<dbReference type="RefSeq" id="XP_003057512.1">
    <property type="nucleotide sequence ID" value="XM_003057466.1"/>
</dbReference>
<dbReference type="eggNOG" id="KOG2440">
    <property type="taxonomic scope" value="Eukaryota"/>
</dbReference>
<keyword evidence="8" id="KW-0324">Glycolysis</keyword>
<dbReference type="GO" id="GO:0047334">
    <property type="term" value="F:diphosphate-fructose-6-phosphate 1-phosphotransferase activity"/>
    <property type="evidence" value="ECO:0007669"/>
    <property type="project" value="UniProtKB-EC"/>
</dbReference>
<dbReference type="UniPathway" id="UPA00109">
    <property type="reaction ID" value="UER00182"/>
</dbReference>
<dbReference type="GeneID" id="9682480"/>
<dbReference type="Gene3D" id="3.40.50.460">
    <property type="entry name" value="Phosphofructokinase domain"/>
    <property type="match status" value="1"/>
</dbReference>
<dbReference type="KEGG" id="mpp:MICPUCDRAFT_2464"/>
<feature type="domain" description="Phosphofructokinase" evidence="10">
    <location>
        <begin position="1"/>
        <end position="389"/>
    </location>
</feature>
<dbReference type="OrthoDB" id="537915at2759"/>
<gene>
    <name evidence="11" type="ORF">MICPUCDRAFT_2464</name>
</gene>
<proteinExistence type="predicted"/>
<dbReference type="EMBL" id="GG663737">
    <property type="protein sequence ID" value="EEH59157.1"/>
    <property type="molecule type" value="Genomic_DNA"/>
</dbReference>
<comment type="catalytic activity">
    <reaction evidence="9">
        <text>beta-D-fructose 6-phosphate + diphosphate = beta-D-fructose 1,6-bisphosphate + phosphate + H(+)</text>
        <dbReference type="Rhea" id="RHEA:13613"/>
        <dbReference type="ChEBI" id="CHEBI:15378"/>
        <dbReference type="ChEBI" id="CHEBI:32966"/>
        <dbReference type="ChEBI" id="CHEBI:33019"/>
        <dbReference type="ChEBI" id="CHEBI:43474"/>
        <dbReference type="ChEBI" id="CHEBI:57634"/>
        <dbReference type="EC" id="2.7.1.90"/>
    </reaction>
</comment>
<keyword evidence="4" id="KW-0808">Transferase</keyword>
<evidence type="ECO:0000256" key="1">
    <source>
        <dbReference type="ARBA" id="ARBA00001946"/>
    </source>
</evidence>
<evidence type="ECO:0000313" key="12">
    <source>
        <dbReference type="Proteomes" id="UP000001876"/>
    </source>
</evidence>
<evidence type="ECO:0000256" key="3">
    <source>
        <dbReference type="ARBA" id="ARBA00022490"/>
    </source>
</evidence>
<reference evidence="11 12" key="1">
    <citation type="journal article" date="2009" name="Science">
        <title>Green evolution and dynamic adaptations revealed by genomes of the marine picoeukaryotes Micromonas.</title>
        <authorList>
            <person name="Worden A.Z."/>
            <person name="Lee J.H."/>
            <person name="Mock T."/>
            <person name="Rouze P."/>
            <person name="Simmons M.P."/>
            <person name="Aerts A.L."/>
            <person name="Allen A.E."/>
            <person name="Cuvelier M.L."/>
            <person name="Derelle E."/>
            <person name="Everett M.V."/>
            <person name="Foulon E."/>
            <person name="Grimwood J."/>
            <person name="Gundlach H."/>
            <person name="Henrissat B."/>
            <person name="Napoli C."/>
            <person name="McDonald S.M."/>
            <person name="Parker M.S."/>
            <person name="Rombauts S."/>
            <person name="Salamov A."/>
            <person name="Von Dassow P."/>
            <person name="Badger J.H."/>
            <person name="Coutinho P.M."/>
            <person name="Demir E."/>
            <person name="Dubchak I."/>
            <person name="Gentemann C."/>
            <person name="Eikrem W."/>
            <person name="Gready J.E."/>
            <person name="John U."/>
            <person name="Lanier W."/>
            <person name="Lindquist E.A."/>
            <person name="Lucas S."/>
            <person name="Mayer K.F."/>
            <person name="Moreau H."/>
            <person name="Not F."/>
            <person name="Otillar R."/>
            <person name="Panaud O."/>
            <person name="Pangilinan J."/>
            <person name="Paulsen I."/>
            <person name="Piegu B."/>
            <person name="Poliakov A."/>
            <person name="Robbens S."/>
            <person name="Schmutz J."/>
            <person name="Toulza E."/>
            <person name="Wyss T."/>
            <person name="Zelensky A."/>
            <person name="Zhou K."/>
            <person name="Armbrust E.V."/>
            <person name="Bhattacharya D."/>
            <person name="Goodenough U.W."/>
            <person name="Van de Peer Y."/>
            <person name="Grigoriev I.V."/>
        </authorList>
    </citation>
    <scope>NUCLEOTIDE SEQUENCE [LARGE SCALE GENOMIC DNA]</scope>
    <source>
        <strain evidence="11 12">CCMP1545</strain>
    </source>
</reference>
<dbReference type="Gene3D" id="3.40.50.450">
    <property type="match status" value="1"/>
</dbReference>
<keyword evidence="12" id="KW-1185">Reference proteome</keyword>
<evidence type="ECO:0000259" key="10">
    <source>
        <dbReference type="Pfam" id="PF00365"/>
    </source>
</evidence>
<dbReference type="NCBIfam" id="NF005482">
    <property type="entry name" value="PRK07085.1"/>
    <property type="match status" value="1"/>
</dbReference>
<keyword evidence="5" id="KW-0479">Metal-binding</keyword>
<dbReference type="OMA" id="SAKKYWH"/>
<evidence type="ECO:0000256" key="5">
    <source>
        <dbReference type="ARBA" id="ARBA00022723"/>
    </source>
</evidence>
<evidence type="ECO:0000256" key="8">
    <source>
        <dbReference type="ARBA" id="ARBA00023152"/>
    </source>
</evidence>
<dbReference type="SUPFAM" id="SSF53784">
    <property type="entry name" value="Phosphofructokinase"/>
    <property type="match status" value="1"/>
</dbReference>
<sequence>RIGVLFSGGPAPGGHNAVAGALDCLARLRAARGGAGGPRRKSRKRWTPITPSLMSKHVNMGGFDLLGSGRMKLSSEAHFAAAAATVTDLALDGLLVIGGDDSCTNAAYLAEAFAENDVECAVVGVPKTIDDDMRGGGVEACFGFDSASKVFSEIIGNVCSDARSARKYWHFVRVMGRSASHLTLECALQCQPNLSFIGEEIEANGRSLSDVADEIADVVAARAASGLHHGVVLLPEGLLSFCPETSALMRELEDLMSEVGSPPRPPEHSTESEAIVWAERRRAAPDQLENSDVRARLSRASREAAAQIPDAILSQLLLARDSHGNPSLSAIETESLVAELVRAKLAARHPAALARFESRTHFCGYEGRAGLPTDFDATYAYALGYAAATLAVGGARGVVAAVTNPWDDPKRWDLWGVPLARLMAPERRFGCDRLVIRKRVVDVDGDAFRAFARRRERWKLSDCYVVPGPAQLSG</sequence>
<dbReference type="PANTHER" id="PTHR43650:SF1">
    <property type="entry name" value="PYROPHOSPHATE--FRUCTOSE 6-PHOSPHATE 1-PHOSPHOTRANSFERASE SUBUNIT BETA 2"/>
    <property type="match status" value="1"/>
</dbReference>
<evidence type="ECO:0000256" key="2">
    <source>
        <dbReference type="ARBA" id="ARBA00003138"/>
    </source>
</evidence>
<dbReference type="STRING" id="564608.C1MN42"/>
<name>C1MN42_MICPC</name>
<accession>C1MN42</accession>
<dbReference type="AlphaFoldDB" id="C1MN42"/>
<feature type="non-terminal residue" evidence="11">
    <location>
        <position position="1"/>
    </location>
</feature>
<dbReference type="InterPro" id="IPR000023">
    <property type="entry name" value="Phosphofructokinase_dom"/>
</dbReference>
<evidence type="ECO:0000256" key="9">
    <source>
        <dbReference type="ARBA" id="ARBA00048072"/>
    </source>
</evidence>
<organism evidence="12">
    <name type="scientific">Micromonas pusilla (strain CCMP1545)</name>
    <name type="common">Picoplanktonic green alga</name>
    <dbReference type="NCBI Taxonomy" id="564608"/>
    <lineage>
        <taxon>Eukaryota</taxon>
        <taxon>Viridiplantae</taxon>
        <taxon>Chlorophyta</taxon>
        <taxon>Mamiellophyceae</taxon>
        <taxon>Mamiellales</taxon>
        <taxon>Mamiellaceae</taxon>
        <taxon>Micromonas</taxon>
    </lineage>
</organism>
<dbReference type="Pfam" id="PF00365">
    <property type="entry name" value="PFK"/>
    <property type="match status" value="1"/>
</dbReference>
<dbReference type="Proteomes" id="UP000001876">
    <property type="component" value="Unassembled WGS sequence"/>
</dbReference>
<dbReference type="PANTHER" id="PTHR43650">
    <property type="entry name" value="PYROPHOSPHATE--FRUCTOSE 6-PHOSPHATE 1-PHOSPHOTRANSFERASE"/>
    <property type="match status" value="1"/>
</dbReference>
<dbReference type="GO" id="GO:0006002">
    <property type="term" value="P:fructose 6-phosphate metabolic process"/>
    <property type="evidence" value="ECO:0007669"/>
    <property type="project" value="InterPro"/>
</dbReference>
<protein>
    <submittedName>
        <fullName evidence="11">Predicted protein</fullName>
    </submittedName>
</protein>
<comment type="function">
    <text evidence="2">Catalyzes the phosphorylation of D-fructose 6-phosphate, the first committing step of glycolysis. Uses inorganic phosphate (PPi) as phosphoryl donor instead of ATP like common ATP-dependent phosphofructokinases (ATP-PFKs), which renders the reaction reversible, and can thus function both in glycolysis and gluconeogenesis. Consistently, PPi-PFK can replace the enzymes of both the forward (ATP-PFK) and reverse (fructose-bisphosphatase (FBPase)) reactions.</text>
</comment>
<evidence type="ECO:0000313" key="11">
    <source>
        <dbReference type="EMBL" id="EEH59157.1"/>
    </source>
</evidence>
<evidence type="ECO:0000256" key="6">
    <source>
        <dbReference type="ARBA" id="ARBA00022777"/>
    </source>
</evidence>
<feature type="non-terminal residue" evidence="11">
    <location>
        <position position="474"/>
    </location>
</feature>
<dbReference type="InterPro" id="IPR022953">
    <property type="entry name" value="ATP_PFK"/>
</dbReference>
<dbReference type="GO" id="GO:0005829">
    <property type="term" value="C:cytosol"/>
    <property type="evidence" value="ECO:0007669"/>
    <property type="project" value="TreeGrafter"/>
</dbReference>
<keyword evidence="3" id="KW-0963">Cytoplasm</keyword>
<evidence type="ECO:0000256" key="7">
    <source>
        <dbReference type="ARBA" id="ARBA00022842"/>
    </source>
</evidence>
<evidence type="ECO:0000256" key="4">
    <source>
        <dbReference type="ARBA" id="ARBA00022679"/>
    </source>
</evidence>
<comment type="cofactor">
    <cofactor evidence="1">
        <name>Mg(2+)</name>
        <dbReference type="ChEBI" id="CHEBI:18420"/>
    </cofactor>
</comment>
<keyword evidence="7" id="KW-0460">Magnesium</keyword>
<dbReference type="GO" id="GO:0046872">
    <property type="term" value="F:metal ion binding"/>
    <property type="evidence" value="ECO:0007669"/>
    <property type="project" value="UniProtKB-KW"/>
</dbReference>